<organism evidence="1 2">
    <name type="scientific">Salinibacter ruber</name>
    <dbReference type="NCBI Taxonomy" id="146919"/>
    <lineage>
        <taxon>Bacteria</taxon>
        <taxon>Pseudomonadati</taxon>
        <taxon>Rhodothermota</taxon>
        <taxon>Rhodothermia</taxon>
        <taxon>Rhodothermales</taxon>
        <taxon>Salinibacteraceae</taxon>
        <taxon>Salinibacter</taxon>
    </lineage>
</organism>
<dbReference type="EMBL" id="JANTYZ010000029">
    <property type="protein sequence ID" value="MCS3866994.1"/>
    <property type="molecule type" value="Genomic_DNA"/>
</dbReference>
<accession>A0A9X2Z1T5</accession>
<proteinExistence type="predicted"/>
<reference evidence="1" key="1">
    <citation type="submission" date="2022-08" db="EMBL/GenBank/DDBJ databases">
        <title>Genomic Encyclopedia of Type Strains, Phase V (KMG-V): Genome sequencing to study the core and pangenomes of soil and plant-associated prokaryotes.</title>
        <authorList>
            <person name="Whitman W."/>
        </authorList>
    </citation>
    <scope>NUCLEOTIDE SEQUENCE</scope>
    <source>
        <strain evidence="1">SP2016B</strain>
    </source>
</reference>
<gene>
    <name evidence="1" type="ORF">GGP82_003577</name>
</gene>
<evidence type="ECO:0000313" key="1">
    <source>
        <dbReference type="EMBL" id="MCS3866994.1"/>
    </source>
</evidence>
<protein>
    <submittedName>
        <fullName evidence="1">Uncharacterized protein</fullName>
    </submittedName>
</protein>
<dbReference type="AlphaFoldDB" id="A0A9X2Z1T5"/>
<dbReference type="Proteomes" id="UP001155034">
    <property type="component" value="Unassembled WGS sequence"/>
</dbReference>
<sequence length="59" mass="6527">MENSQMENSQLATKYRASPFSPGLKARIRSSVSFFRESRLTCIAFAAEAATVAQGRPYP</sequence>
<comment type="caution">
    <text evidence="1">The sequence shown here is derived from an EMBL/GenBank/DDBJ whole genome shotgun (WGS) entry which is preliminary data.</text>
</comment>
<name>A0A9X2Z1T5_9BACT</name>
<evidence type="ECO:0000313" key="2">
    <source>
        <dbReference type="Proteomes" id="UP001155034"/>
    </source>
</evidence>